<dbReference type="PANTHER" id="PTHR47197:SF3">
    <property type="entry name" value="DIHYDRO-HEME D1 DEHYDROGENASE"/>
    <property type="match status" value="1"/>
</dbReference>
<keyword evidence="2" id="KW-1133">Transmembrane helix</keyword>
<feature type="compositionally biased region" description="Pro residues" evidence="1">
    <location>
        <begin position="279"/>
        <end position="291"/>
    </location>
</feature>
<dbReference type="PROSITE" id="PS50011">
    <property type="entry name" value="PROTEIN_KINASE_DOM"/>
    <property type="match status" value="1"/>
</dbReference>
<evidence type="ECO:0000313" key="5">
    <source>
        <dbReference type="Proteomes" id="UP000503540"/>
    </source>
</evidence>
<reference evidence="4 5" key="1">
    <citation type="journal article" date="2019" name="ACS Chem. Biol.">
        <title>Identification and Mobilization of a Cryptic Antibiotic Biosynthesis Gene Locus from a Human-Pathogenic Nocardia Isolate.</title>
        <authorList>
            <person name="Herisse M."/>
            <person name="Ishida K."/>
            <person name="Porter J.L."/>
            <person name="Howden B."/>
            <person name="Hertweck C."/>
            <person name="Stinear T.P."/>
            <person name="Pidot S.J."/>
        </authorList>
    </citation>
    <scope>NUCLEOTIDE SEQUENCE [LARGE SCALE GENOMIC DNA]</scope>
    <source>
        <strain evidence="4 5">AUSMDU00012717</strain>
    </source>
</reference>
<evidence type="ECO:0000313" key="4">
    <source>
        <dbReference type="EMBL" id="QIS11715.1"/>
    </source>
</evidence>
<dbReference type="GO" id="GO:0004672">
    <property type="term" value="F:protein kinase activity"/>
    <property type="evidence" value="ECO:0007669"/>
    <property type="project" value="InterPro"/>
</dbReference>
<keyword evidence="2" id="KW-0812">Transmembrane</keyword>
<feature type="transmembrane region" description="Helical" evidence="2">
    <location>
        <begin position="298"/>
        <end position="323"/>
    </location>
</feature>
<evidence type="ECO:0000256" key="1">
    <source>
        <dbReference type="SAM" id="MobiDB-lite"/>
    </source>
</evidence>
<organism evidence="4 5">
    <name type="scientific">Nocardia arthritidis</name>
    <dbReference type="NCBI Taxonomy" id="228602"/>
    <lineage>
        <taxon>Bacteria</taxon>
        <taxon>Bacillati</taxon>
        <taxon>Actinomycetota</taxon>
        <taxon>Actinomycetes</taxon>
        <taxon>Mycobacteriales</taxon>
        <taxon>Nocardiaceae</taxon>
        <taxon>Nocardia</taxon>
    </lineage>
</organism>
<feature type="compositionally biased region" description="Low complexity" evidence="1">
    <location>
        <begin position="189"/>
        <end position="202"/>
    </location>
</feature>
<dbReference type="Proteomes" id="UP000503540">
    <property type="component" value="Chromosome"/>
</dbReference>
<dbReference type="InterPro" id="IPR000719">
    <property type="entry name" value="Prot_kinase_dom"/>
</dbReference>
<dbReference type="InterPro" id="IPR011964">
    <property type="entry name" value="YVTN_b-propeller_repeat"/>
</dbReference>
<dbReference type="PANTHER" id="PTHR47197">
    <property type="entry name" value="PROTEIN NIRF"/>
    <property type="match status" value="1"/>
</dbReference>
<dbReference type="SMART" id="SM00220">
    <property type="entry name" value="S_TKc"/>
    <property type="match status" value="1"/>
</dbReference>
<dbReference type="GO" id="GO:0005524">
    <property type="term" value="F:ATP binding"/>
    <property type="evidence" value="ECO:0007669"/>
    <property type="project" value="InterPro"/>
</dbReference>
<proteinExistence type="predicted"/>
<keyword evidence="5" id="KW-1185">Reference proteome</keyword>
<protein>
    <recommendedName>
        <fullName evidence="3">Protein kinase domain-containing protein</fullName>
    </recommendedName>
</protein>
<sequence>MRGRRGIGASEGIALKPGAEPGGSLLEIVAAQGPLPADLVRRLGADVARRLARLHATRQVHGGMSPAAIRITPESADLVSATPVFDNPGYLSPEVAEGKPAGPAADVYGLGAALVYAATGAGPFGAGSPIEVLHRIIEIEPDLRRVPEPLREVVLECLRKNPDDRPLAAQLVVRLDPPIPQTVRMTVAEPAAAQQQPAPSEAVTERHRIQMPSGAEPQRSPTRWEATTEPNATTVPSPAPANPQAPQGNPHAATDRDARPLPGPATPHQGFPAVAGIQQPPPRRPAAPPTLSPKARRLLPFLVAGATVMVALTVIAAVLAFVLRDSNPQTAATSGLTTSVAPGPPRIYAGEVGGLAAATDSRHLFVSNRKDRTVSIIDTETNKMSASIPVPGIPYGLAASADGKFVYTVTDIAVAAISTTTNSVVRQSAREVRGPADSVALTPDGRRLYVANGVNPTVTVYDTQAMAPLTTIPFSAGQLYGVKLVVMAPDGKHAYVGDPHGISVVDTAADTVVTQIPREAQPVRMAVSPDSKYLYLPKPSGGIDVIDAATGGVAGTVNLTLSNVNIAVSPSGRYIFVAGKKDPTSSVLAVVDAASRQVVDTLDVSTGFEPAIAVSPNGQRVYLGATLGGNDVTVLDVSRYA</sequence>
<gene>
    <name evidence="4" type="ORF">F5544_19235</name>
</gene>
<dbReference type="InterPro" id="IPR051200">
    <property type="entry name" value="Host-pathogen_enzymatic-act"/>
</dbReference>
<accession>A0A6G9YEK5</accession>
<dbReference type="KEGG" id="nah:F5544_19235"/>
<feature type="domain" description="Protein kinase" evidence="3">
    <location>
        <begin position="1"/>
        <end position="179"/>
    </location>
</feature>
<dbReference type="InterPro" id="IPR011009">
    <property type="entry name" value="Kinase-like_dom_sf"/>
</dbReference>
<dbReference type="Gene3D" id="2.130.10.10">
    <property type="entry name" value="YVTN repeat-like/Quinoprotein amine dehydrogenase"/>
    <property type="match status" value="3"/>
</dbReference>
<dbReference type="Gene3D" id="1.10.510.10">
    <property type="entry name" value="Transferase(Phosphotransferase) domain 1"/>
    <property type="match status" value="1"/>
</dbReference>
<dbReference type="NCBIfam" id="TIGR02276">
    <property type="entry name" value="beta_rpt_yvtn"/>
    <property type="match status" value="1"/>
</dbReference>
<name>A0A6G9YEK5_9NOCA</name>
<evidence type="ECO:0000259" key="3">
    <source>
        <dbReference type="PROSITE" id="PS50011"/>
    </source>
</evidence>
<evidence type="ECO:0000256" key="2">
    <source>
        <dbReference type="SAM" id="Phobius"/>
    </source>
</evidence>
<dbReference type="SUPFAM" id="SSF56112">
    <property type="entry name" value="Protein kinase-like (PK-like)"/>
    <property type="match status" value="1"/>
</dbReference>
<dbReference type="EMBL" id="CP046172">
    <property type="protein sequence ID" value="QIS11715.1"/>
    <property type="molecule type" value="Genomic_DNA"/>
</dbReference>
<keyword evidence="2" id="KW-0472">Membrane</keyword>
<dbReference type="SUPFAM" id="SSF50969">
    <property type="entry name" value="YVTN repeat-like/Quinoprotein amine dehydrogenase"/>
    <property type="match status" value="1"/>
</dbReference>
<dbReference type="InterPro" id="IPR015943">
    <property type="entry name" value="WD40/YVTN_repeat-like_dom_sf"/>
</dbReference>
<dbReference type="InterPro" id="IPR011044">
    <property type="entry name" value="Quino_amine_DH_bsu"/>
</dbReference>
<dbReference type="AlphaFoldDB" id="A0A6G9YEK5"/>
<feature type="region of interest" description="Disordered" evidence="1">
    <location>
        <begin position="189"/>
        <end position="291"/>
    </location>
</feature>